<keyword evidence="2" id="KW-1185">Reference proteome</keyword>
<gene>
    <name evidence="1" type="ORF">L798_02723</name>
</gene>
<dbReference type="Proteomes" id="UP000027135">
    <property type="component" value="Unassembled WGS sequence"/>
</dbReference>
<evidence type="ECO:0000313" key="2">
    <source>
        <dbReference type="Proteomes" id="UP000027135"/>
    </source>
</evidence>
<accession>A0A067RNK7</accession>
<reference evidence="1 2" key="1">
    <citation type="journal article" date="2014" name="Nat. Commun.">
        <title>Molecular traces of alternative social organization in a termite genome.</title>
        <authorList>
            <person name="Terrapon N."/>
            <person name="Li C."/>
            <person name="Robertson H.M."/>
            <person name="Ji L."/>
            <person name="Meng X."/>
            <person name="Booth W."/>
            <person name="Chen Z."/>
            <person name="Childers C.P."/>
            <person name="Glastad K.M."/>
            <person name="Gokhale K."/>
            <person name="Gowin J."/>
            <person name="Gronenberg W."/>
            <person name="Hermansen R.A."/>
            <person name="Hu H."/>
            <person name="Hunt B.G."/>
            <person name="Huylmans A.K."/>
            <person name="Khalil S.M."/>
            <person name="Mitchell R.D."/>
            <person name="Munoz-Torres M.C."/>
            <person name="Mustard J.A."/>
            <person name="Pan H."/>
            <person name="Reese J.T."/>
            <person name="Scharf M.E."/>
            <person name="Sun F."/>
            <person name="Vogel H."/>
            <person name="Xiao J."/>
            <person name="Yang W."/>
            <person name="Yang Z."/>
            <person name="Yang Z."/>
            <person name="Zhou J."/>
            <person name="Zhu J."/>
            <person name="Brent C.S."/>
            <person name="Elsik C.G."/>
            <person name="Goodisman M.A."/>
            <person name="Liberles D.A."/>
            <person name="Roe R.M."/>
            <person name="Vargo E.L."/>
            <person name="Vilcinskas A."/>
            <person name="Wang J."/>
            <person name="Bornberg-Bauer E."/>
            <person name="Korb J."/>
            <person name="Zhang G."/>
            <person name="Liebig J."/>
        </authorList>
    </citation>
    <scope>NUCLEOTIDE SEQUENCE [LARGE SCALE GENOMIC DNA]</scope>
    <source>
        <tissue evidence="1">Whole organism</tissue>
    </source>
</reference>
<evidence type="ECO:0000313" key="1">
    <source>
        <dbReference type="EMBL" id="KDR22160.1"/>
    </source>
</evidence>
<proteinExistence type="predicted"/>
<dbReference type="AlphaFoldDB" id="A0A067RNK7"/>
<protein>
    <recommendedName>
        <fullName evidence="3">Reverse transcriptase domain-containing protein</fullName>
    </recommendedName>
</protein>
<sequence length="120" mass="13866">MQKSMFLTTYSSAWQAGLLRPLVGRSDHQIKNSQAFPRNLQSISLQETDIMVSFDVVSLFRKISEDTLQLPSRYPHKKKKTVDLARHIFTSSCFLFDGSFYDQEDGVAVANLFCMERFEF</sequence>
<name>A0A067RNK7_ZOONE</name>
<dbReference type="InParanoid" id="A0A067RNK7"/>
<dbReference type="EMBL" id="KK852519">
    <property type="protein sequence ID" value="KDR22160.1"/>
    <property type="molecule type" value="Genomic_DNA"/>
</dbReference>
<evidence type="ECO:0008006" key="3">
    <source>
        <dbReference type="Google" id="ProtNLM"/>
    </source>
</evidence>
<organism evidence="1 2">
    <name type="scientific">Zootermopsis nevadensis</name>
    <name type="common">Dampwood termite</name>
    <dbReference type="NCBI Taxonomy" id="136037"/>
    <lineage>
        <taxon>Eukaryota</taxon>
        <taxon>Metazoa</taxon>
        <taxon>Ecdysozoa</taxon>
        <taxon>Arthropoda</taxon>
        <taxon>Hexapoda</taxon>
        <taxon>Insecta</taxon>
        <taxon>Pterygota</taxon>
        <taxon>Neoptera</taxon>
        <taxon>Polyneoptera</taxon>
        <taxon>Dictyoptera</taxon>
        <taxon>Blattodea</taxon>
        <taxon>Blattoidea</taxon>
        <taxon>Termitoidae</taxon>
        <taxon>Termopsidae</taxon>
        <taxon>Zootermopsis</taxon>
    </lineage>
</organism>